<evidence type="ECO:0000313" key="3">
    <source>
        <dbReference type="Proteomes" id="UP001179952"/>
    </source>
</evidence>
<evidence type="ECO:0000259" key="1">
    <source>
        <dbReference type="Pfam" id="PF24818"/>
    </source>
</evidence>
<feature type="domain" description="TRF2/HOY1 PH-like" evidence="1">
    <location>
        <begin position="20"/>
        <end position="135"/>
    </location>
</feature>
<dbReference type="Pfam" id="PF24818">
    <property type="entry name" value="PH_TRF2_HOY1"/>
    <property type="match status" value="1"/>
</dbReference>
<sequence>MEHSDSSFAKYADLKLKSAHFSISFIKIGFWQKHSHFGGNLIGKFHYNWQKIMWEIVENGVKNRIVIPWNRICGIRASRPQICRSIIELELDHPPDFEIEKVSQSRKREKPEPVPDFTQEQASCCRRHWIEVPEEDFDKHYEKILLSLAITEPPIDSPLQDHMEVGGTTNEDQTQEGLKISLRTCFSTEEIEKFLLEDNVDHAFTLPEQYKMEHNTLDSTASIGGAQSSEFSGSWLPQPATSALSDKEVHESWSNFLGSESPCQTLLDDPHVHDSMGGDWSF</sequence>
<organism evidence="2 3">
    <name type="scientific">Acorus gramineus</name>
    <name type="common">Dwarf sweet flag</name>
    <dbReference type="NCBI Taxonomy" id="55184"/>
    <lineage>
        <taxon>Eukaryota</taxon>
        <taxon>Viridiplantae</taxon>
        <taxon>Streptophyta</taxon>
        <taxon>Embryophyta</taxon>
        <taxon>Tracheophyta</taxon>
        <taxon>Spermatophyta</taxon>
        <taxon>Magnoliopsida</taxon>
        <taxon>Liliopsida</taxon>
        <taxon>Acoraceae</taxon>
        <taxon>Acorus</taxon>
    </lineage>
</organism>
<dbReference type="PANTHER" id="PTHR33494:SF1">
    <property type="entry name" value="C2H2-TYPE DOMAIN-CONTAINING PROTEIN-RELATED"/>
    <property type="match status" value="1"/>
</dbReference>
<comment type="caution">
    <text evidence="2">The sequence shown here is derived from an EMBL/GenBank/DDBJ whole genome shotgun (WGS) entry which is preliminary data.</text>
</comment>
<gene>
    <name evidence="2" type="ORF">QJS04_geneDACA007093</name>
</gene>
<reference evidence="2" key="1">
    <citation type="journal article" date="2023" name="Nat. Commun.">
        <title>Diploid and tetraploid genomes of Acorus and the evolution of monocots.</title>
        <authorList>
            <person name="Ma L."/>
            <person name="Liu K.W."/>
            <person name="Li Z."/>
            <person name="Hsiao Y.Y."/>
            <person name="Qi Y."/>
            <person name="Fu T."/>
            <person name="Tang G.D."/>
            <person name="Zhang D."/>
            <person name="Sun W.H."/>
            <person name="Liu D.K."/>
            <person name="Li Y."/>
            <person name="Chen G.Z."/>
            <person name="Liu X.D."/>
            <person name="Liao X.Y."/>
            <person name="Jiang Y.T."/>
            <person name="Yu X."/>
            <person name="Hao Y."/>
            <person name="Huang J."/>
            <person name="Zhao X.W."/>
            <person name="Ke S."/>
            <person name="Chen Y.Y."/>
            <person name="Wu W.L."/>
            <person name="Hsu J.L."/>
            <person name="Lin Y.F."/>
            <person name="Huang M.D."/>
            <person name="Li C.Y."/>
            <person name="Huang L."/>
            <person name="Wang Z.W."/>
            <person name="Zhao X."/>
            <person name="Zhong W.Y."/>
            <person name="Peng D.H."/>
            <person name="Ahmad S."/>
            <person name="Lan S."/>
            <person name="Zhang J.S."/>
            <person name="Tsai W.C."/>
            <person name="Van de Peer Y."/>
            <person name="Liu Z.J."/>
        </authorList>
    </citation>
    <scope>NUCLEOTIDE SEQUENCE</scope>
    <source>
        <strain evidence="2">SCP</strain>
    </source>
</reference>
<keyword evidence="3" id="KW-1185">Reference proteome</keyword>
<proteinExistence type="predicted"/>
<protein>
    <recommendedName>
        <fullName evidence="1">TRF2/HOY1 PH-like domain-containing protein</fullName>
    </recommendedName>
</protein>
<dbReference type="EMBL" id="JAUJYN010000002">
    <property type="protein sequence ID" value="KAK1278953.1"/>
    <property type="molecule type" value="Genomic_DNA"/>
</dbReference>
<dbReference type="InterPro" id="IPR057939">
    <property type="entry name" value="TRF2_HOY1_PH"/>
</dbReference>
<dbReference type="Proteomes" id="UP001179952">
    <property type="component" value="Unassembled WGS sequence"/>
</dbReference>
<reference evidence="2" key="2">
    <citation type="submission" date="2023-06" db="EMBL/GenBank/DDBJ databases">
        <authorList>
            <person name="Ma L."/>
            <person name="Liu K.-W."/>
            <person name="Li Z."/>
            <person name="Hsiao Y.-Y."/>
            <person name="Qi Y."/>
            <person name="Fu T."/>
            <person name="Tang G."/>
            <person name="Zhang D."/>
            <person name="Sun W.-H."/>
            <person name="Liu D.-K."/>
            <person name="Li Y."/>
            <person name="Chen G.-Z."/>
            <person name="Liu X.-D."/>
            <person name="Liao X.-Y."/>
            <person name="Jiang Y.-T."/>
            <person name="Yu X."/>
            <person name="Hao Y."/>
            <person name="Huang J."/>
            <person name="Zhao X.-W."/>
            <person name="Ke S."/>
            <person name="Chen Y.-Y."/>
            <person name="Wu W.-L."/>
            <person name="Hsu J.-L."/>
            <person name="Lin Y.-F."/>
            <person name="Huang M.-D."/>
            <person name="Li C.-Y."/>
            <person name="Huang L."/>
            <person name="Wang Z.-W."/>
            <person name="Zhao X."/>
            <person name="Zhong W.-Y."/>
            <person name="Peng D.-H."/>
            <person name="Ahmad S."/>
            <person name="Lan S."/>
            <person name="Zhang J.-S."/>
            <person name="Tsai W.-C."/>
            <person name="Van De Peer Y."/>
            <person name="Liu Z.-J."/>
        </authorList>
    </citation>
    <scope>NUCLEOTIDE SEQUENCE</scope>
    <source>
        <strain evidence="2">SCP</strain>
        <tissue evidence="2">Leaves</tissue>
    </source>
</reference>
<dbReference type="AlphaFoldDB" id="A0AAV9BQ51"/>
<name>A0AAV9BQ51_ACOGR</name>
<dbReference type="PANTHER" id="PTHR33494">
    <property type="entry name" value="OS02G0793800 PROTEIN"/>
    <property type="match status" value="1"/>
</dbReference>
<evidence type="ECO:0000313" key="2">
    <source>
        <dbReference type="EMBL" id="KAK1278953.1"/>
    </source>
</evidence>
<accession>A0AAV9BQ51</accession>